<dbReference type="AlphaFoldDB" id="A0A1X9T2H0"/>
<proteinExistence type="predicted"/>
<gene>
    <name evidence="1" type="ORF">CVIC8964_1282</name>
</gene>
<evidence type="ECO:0000313" key="2">
    <source>
        <dbReference type="Proteomes" id="UP000194265"/>
    </source>
</evidence>
<dbReference type="STRING" id="1660074.CVIC8964_1282"/>
<evidence type="ECO:0000313" key="1">
    <source>
        <dbReference type="EMBL" id="ARR02671.1"/>
    </source>
</evidence>
<dbReference type="Proteomes" id="UP000194265">
    <property type="component" value="Chromosome"/>
</dbReference>
<name>A0A1X9T2H0_9BACT</name>
<accession>A0A1X9T2H0</accession>
<dbReference type="RefSeq" id="WP_086333918.1">
    <property type="nucleotide sequence ID" value="NZ_CP018791.1"/>
</dbReference>
<organism evidence="1 2">
    <name type="scientific">Campylobacter vicugnae</name>
    <dbReference type="NCBI Taxonomy" id="1660076"/>
    <lineage>
        <taxon>Bacteria</taxon>
        <taxon>Pseudomonadati</taxon>
        <taxon>Campylobacterota</taxon>
        <taxon>Epsilonproteobacteria</taxon>
        <taxon>Campylobacterales</taxon>
        <taxon>Campylobacteraceae</taxon>
        <taxon>Campylobacter</taxon>
    </lineage>
</organism>
<sequence length="193" mass="21724">MAVNCTYTPTKQADISMNIKDLTNGKKVKKNQFFEWEGSAILDTFINVLGKNIEIQFDNGRILGSDFASAYIQMLQIASVQSMAWIQLSKDLALKQRDLDMKDNANVTEFCIKNRKADMEEAVAQRQIDGYDDNIGIKLLQTQFDAFSMIFSSGMVDLGDGDNALGPLNRSNLTETYNSLATRFPSHPKYKKK</sequence>
<reference evidence="1 2" key="1">
    <citation type="journal article" date="2017" name="Genome Biol. Evol.">
        <title>Comparative Genomic Analysis Identifies a Campylobacter Clade Deficient in Selenium Metabolism.</title>
        <authorList>
            <person name="Miller W.G."/>
            <person name="Yee E."/>
            <person name="Lopes B.S."/>
            <person name="Chapman M.H."/>
            <person name="Huynh S."/>
            <person name="Bono J.L."/>
            <person name="Parker C.T."/>
            <person name="Strachan N.J.C."/>
            <person name="Forbes K.J."/>
        </authorList>
    </citation>
    <scope>NUCLEOTIDE SEQUENCE [LARGE SCALE GENOMIC DNA]</scope>
    <source>
        <strain evidence="1 2">RM8964</strain>
    </source>
</reference>
<protein>
    <submittedName>
        <fullName evidence="1">Uncharacterized protein</fullName>
    </submittedName>
</protein>
<dbReference type="EMBL" id="CP018791">
    <property type="protein sequence ID" value="ARR02671.1"/>
    <property type="molecule type" value="Genomic_DNA"/>
</dbReference>